<dbReference type="SUPFAM" id="SSF47413">
    <property type="entry name" value="lambda repressor-like DNA-binding domains"/>
    <property type="match status" value="1"/>
</dbReference>
<dbReference type="Proteomes" id="UP000291144">
    <property type="component" value="Unassembled WGS sequence"/>
</dbReference>
<accession>A0A4R0KJD7</accession>
<dbReference type="RefSeq" id="WP_131358705.1">
    <property type="nucleotide sequence ID" value="NZ_SJKB01000006.1"/>
</dbReference>
<feature type="domain" description="HTH cro/C1-type" evidence="1">
    <location>
        <begin position="14"/>
        <end position="58"/>
    </location>
</feature>
<dbReference type="AlphaFoldDB" id="A0A4R0KJD7"/>
<dbReference type="Pfam" id="PF13560">
    <property type="entry name" value="HTH_31"/>
    <property type="match status" value="1"/>
</dbReference>
<dbReference type="Gene3D" id="1.10.260.40">
    <property type="entry name" value="lambda repressor-like DNA-binding domains"/>
    <property type="match status" value="1"/>
</dbReference>
<dbReference type="PROSITE" id="PS50943">
    <property type="entry name" value="HTH_CROC1"/>
    <property type="match status" value="1"/>
</dbReference>
<reference evidence="2 3" key="1">
    <citation type="submission" date="2019-02" db="EMBL/GenBank/DDBJ databases">
        <title>Kribbella capetownensis sp. nov. and Kribbella speibonae sp. nov., isolated from soil.</title>
        <authorList>
            <person name="Curtis S.M."/>
            <person name="Norton I."/>
            <person name="Everest G.J."/>
            <person name="Meyers P.R."/>
        </authorList>
    </citation>
    <scope>NUCLEOTIDE SEQUENCE [LARGE SCALE GENOMIC DNA]</scope>
    <source>
        <strain evidence="2 3">NRRL B-24813</strain>
    </source>
</reference>
<gene>
    <name evidence="2" type="ORF">E0H73_20395</name>
</gene>
<evidence type="ECO:0000313" key="2">
    <source>
        <dbReference type="EMBL" id="TCC60309.1"/>
    </source>
</evidence>
<sequence>MAEAASVSGFGRELRQCRQAAGLSLRQLAARVGYDHSYLSQVERGRRPGSADLARLCDRELGTGGRLIGTYLRAHPKRPAAVRPVVSGLPAASLAAVWDGLTSTLTGVDRVEATGDVRTVPPARLLPELLADLQLLQAQGPDGSGVRAAELSVLVAETLTGLGELRAARRWWSAGRAFADSSGEVSVRSLVRAREAVSGLAERRPLPQLLELAEESLALAQQIPASGVQAHAVRARVLAQLGRRLDAHRALQELLSCSDALPPATTSPLGDLAPYEVHAAEGRVCASLGYGTAGCLMLGRALELCPDQRVGERAQLEMALAECLALEDEVAAGLALAMRLLIELPAEWHTYYVYDEAGRVLAAARDREPGLAAVRDLEVLVERRTYATGRSVGSGSW</sequence>
<dbReference type="InterPro" id="IPR010982">
    <property type="entry name" value="Lambda_DNA-bd_dom_sf"/>
</dbReference>
<comment type="caution">
    <text evidence="2">The sequence shown here is derived from an EMBL/GenBank/DDBJ whole genome shotgun (WGS) entry which is preliminary data.</text>
</comment>
<dbReference type="EMBL" id="SJKB01000006">
    <property type="protein sequence ID" value="TCC60309.1"/>
    <property type="molecule type" value="Genomic_DNA"/>
</dbReference>
<organism evidence="2 3">
    <name type="scientific">Kribbella pittospori</name>
    <dbReference type="NCBI Taxonomy" id="722689"/>
    <lineage>
        <taxon>Bacteria</taxon>
        <taxon>Bacillati</taxon>
        <taxon>Actinomycetota</taxon>
        <taxon>Actinomycetes</taxon>
        <taxon>Propionibacteriales</taxon>
        <taxon>Kribbellaceae</taxon>
        <taxon>Kribbella</taxon>
    </lineage>
</organism>
<evidence type="ECO:0000313" key="3">
    <source>
        <dbReference type="Proteomes" id="UP000291144"/>
    </source>
</evidence>
<protein>
    <submittedName>
        <fullName evidence="2">XRE family transcriptional regulator</fullName>
    </submittedName>
</protein>
<dbReference type="CDD" id="cd00093">
    <property type="entry name" value="HTH_XRE"/>
    <property type="match status" value="1"/>
</dbReference>
<proteinExistence type="predicted"/>
<evidence type="ECO:0000259" key="1">
    <source>
        <dbReference type="PROSITE" id="PS50943"/>
    </source>
</evidence>
<keyword evidence="3" id="KW-1185">Reference proteome</keyword>
<name>A0A4R0KJD7_9ACTN</name>
<dbReference type="InterPro" id="IPR001387">
    <property type="entry name" value="Cro/C1-type_HTH"/>
</dbReference>
<dbReference type="GO" id="GO:0003677">
    <property type="term" value="F:DNA binding"/>
    <property type="evidence" value="ECO:0007669"/>
    <property type="project" value="InterPro"/>
</dbReference>
<dbReference type="SMART" id="SM00530">
    <property type="entry name" value="HTH_XRE"/>
    <property type="match status" value="1"/>
</dbReference>
<dbReference type="OrthoDB" id="5184419at2"/>